<reference evidence="9 10" key="1">
    <citation type="submission" date="2020-03" db="EMBL/GenBank/DDBJ databases">
        <title>Draft genome of Streptomyces sp. ventii, isolated from the Axial Seamount in the Pacific Ocean, and resequencing of the two type strains Streptomyces lonarensis strain NCL 716 and Streptomyces bohaiensis strain 11A07.</title>
        <authorList>
            <person name="Loughran R.M."/>
            <person name="Pfannmuller K.M."/>
            <person name="Wasson B.J."/>
            <person name="Deadmond M.C."/>
            <person name="Paddock B.E."/>
            <person name="Koyack M.J."/>
            <person name="Gallegos D.A."/>
            <person name="Mitchell E.A."/>
            <person name="Ushijima B."/>
            <person name="Saw J.H."/>
            <person name="Mcphail K.L."/>
            <person name="Videau P."/>
        </authorList>
    </citation>
    <scope>NUCLEOTIDE SEQUENCE [LARGE SCALE GENOMIC DNA]</scope>
    <source>
        <strain evidence="9 10">11A07</strain>
    </source>
</reference>
<feature type="domain" description="ABC3 transporter permease C-terminal" evidence="8">
    <location>
        <begin position="52"/>
        <end position="166"/>
    </location>
</feature>
<evidence type="ECO:0000256" key="7">
    <source>
        <dbReference type="SAM" id="Phobius"/>
    </source>
</evidence>
<sequence>MGGSKRAGGKSDVLARATVGQAVPLTGAIVRVDTVDDLASTLSMLRGIFFGVGAITLTVGVIGVLNIGLASLRERAEELALRRALGARRLDVAILVLAESVLSGLLGAATAIAGATGLFYALVPALWGSAGNVGFPLSAGVAGLAAGVLAGLAGGAVPALRAARLPIATVMRA</sequence>
<keyword evidence="10" id="KW-1185">Reference proteome</keyword>
<dbReference type="Proteomes" id="UP000727056">
    <property type="component" value="Unassembled WGS sequence"/>
</dbReference>
<dbReference type="EMBL" id="JAAVJC010000002">
    <property type="protein sequence ID" value="NJQ13472.1"/>
    <property type="molecule type" value="Genomic_DNA"/>
</dbReference>
<evidence type="ECO:0000256" key="4">
    <source>
        <dbReference type="ARBA" id="ARBA00022989"/>
    </source>
</evidence>
<dbReference type="Pfam" id="PF02687">
    <property type="entry name" value="FtsX"/>
    <property type="match status" value="1"/>
</dbReference>
<evidence type="ECO:0000256" key="6">
    <source>
        <dbReference type="ARBA" id="ARBA00038076"/>
    </source>
</evidence>
<proteinExistence type="inferred from homology"/>
<dbReference type="InterPro" id="IPR050250">
    <property type="entry name" value="Macrolide_Exporter_MacB"/>
</dbReference>
<feature type="transmembrane region" description="Helical" evidence="7">
    <location>
        <begin position="48"/>
        <end position="72"/>
    </location>
</feature>
<keyword evidence="3 7" id="KW-0812">Transmembrane</keyword>
<protein>
    <submittedName>
        <fullName evidence="9">ABC transporter permease</fullName>
    </submittedName>
</protein>
<keyword evidence="5 7" id="KW-0472">Membrane</keyword>
<dbReference type="PANTHER" id="PTHR30572">
    <property type="entry name" value="MEMBRANE COMPONENT OF TRANSPORTER-RELATED"/>
    <property type="match status" value="1"/>
</dbReference>
<evidence type="ECO:0000313" key="9">
    <source>
        <dbReference type="EMBL" id="NJQ13472.1"/>
    </source>
</evidence>
<evidence type="ECO:0000259" key="8">
    <source>
        <dbReference type="Pfam" id="PF02687"/>
    </source>
</evidence>
<evidence type="ECO:0000256" key="1">
    <source>
        <dbReference type="ARBA" id="ARBA00004651"/>
    </source>
</evidence>
<evidence type="ECO:0000313" key="10">
    <source>
        <dbReference type="Proteomes" id="UP000727056"/>
    </source>
</evidence>
<comment type="subcellular location">
    <subcellularLocation>
        <location evidence="1">Cell membrane</location>
        <topology evidence="1">Multi-pass membrane protein</topology>
    </subcellularLocation>
</comment>
<comment type="caution">
    <text evidence="9">The sequence shown here is derived from an EMBL/GenBank/DDBJ whole genome shotgun (WGS) entry which is preliminary data.</text>
</comment>
<keyword evidence="2" id="KW-1003">Cell membrane</keyword>
<feature type="transmembrane region" description="Helical" evidence="7">
    <location>
        <begin position="135"/>
        <end position="157"/>
    </location>
</feature>
<comment type="similarity">
    <text evidence="6">Belongs to the ABC-4 integral membrane protein family.</text>
</comment>
<feature type="transmembrane region" description="Helical" evidence="7">
    <location>
        <begin position="92"/>
        <end position="123"/>
    </location>
</feature>
<accession>A0ABX1C2K0</accession>
<dbReference type="PANTHER" id="PTHR30572:SF4">
    <property type="entry name" value="ABC TRANSPORTER PERMEASE YTRF"/>
    <property type="match status" value="1"/>
</dbReference>
<name>A0ABX1C2K0_9ACTN</name>
<dbReference type="RefSeq" id="WP_168086320.1">
    <property type="nucleotide sequence ID" value="NZ_BHZH01000146.1"/>
</dbReference>
<evidence type="ECO:0000256" key="5">
    <source>
        <dbReference type="ARBA" id="ARBA00023136"/>
    </source>
</evidence>
<evidence type="ECO:0000256" key="2">
    <source>
        <dbReference type="ARBA" id="ARBA00022475"/>
    </source>
</evidence>
<keyword evidence="4 7" id="KW-1133">Transmembrane helix</keyword>
<evidence type="ECO:0000256" key="3">
    <source>
        <dbReference type="ARBA" id="ARBA00022692"/>
    </source>
</evidence>
<organism evidence="9 10">
    <name type="scientific">Streptomyces bohaiensis</name>
    <dbReference type="NCBI Taxonomy" id="1431344"/>
    <lineage>
        <taxon>Bacteria</taxon>
        <taxon>Bacillati</taxon>
        <taxon>Actinomycetota</taxon>
        <taxon>Actinomycetes</taxon>
        <taxon>Kitasatosporales</taxon>
        <taxon>Streptomycetaceae</taxon>
        <taxon>Streptomyces</taxon>
    </lineage>
</organism>
<gene>
    <name evidence="9" type="ORF">HCN52_00520</name>
</gene>
<dbReference type="InterPro" id="IPR003838">
    <property type="entry name" value="ABC3_permease_C"/>
</dbReference>